<comment type="caution">
    <text evidence="1">The sequence shown here is derived from an EMBL/GenBank/DDBJ whole genome shotgun (WGS) entry which is preliminary data.</text>
</comment>
<dbReference type="SUPFAM" id="SSF48371">
    <property type="entry name" value="ARM repeat"/>
    <property type="match status" value="1"/>
</dbReference>
<keyword evidence="2" id="KW-1185">Reference proteome</keyword>
<dbReference type="Gene3D" id="1.25.10.10">
    <property type="entry name" value="Leucine-rich Repeat Variant"/>
    <property type="match status" value="1"/>
</dbReference>
<organism evidence="1 2">
    <name type="scientific">Tritrichomonas musculus</name>
    <dbReference type="NCBI Taxonomy" id="1915356"/>
    <lineage>
        <taxon>Eukaryota</taxon>
        <taxon>Metamonada</taxon>
        <taxon>Parabasalia</taxon>
        <taxon>Tritrichomonadida</taxon>
        <taxon>Tritrichomonadidae</taxon>
        <taxon>Tritrichomonas</taxon>
    </lineage>
</organism>
<proteinExistence type="predicted"/>
<evidence type="ECO:0000313" key="2">
    <source>
        <dbReference type="Proteomes" id="UP001470230"/>
    </source>
</evidence>
<evidence type="ECO:0000313" key="1">
    <source>
        <dbReference type="EMBL" id="KAK8846139.1"/>
    </source>
</evidence>
<gene>
    <name evidence="1" type="ORF">M9Y10_020143</name>
</gene>
<protein>
    <submittedName>
        <fullName evidence="1">Uncharacterized protein</fullName>
    </submittedName>
</protein>
<dbReference type="EMBL" id="JAPFFF010000029">
    <property type="protein sequence ID" value="KAK8846139.1"/>
    <property type="molecule type" value="Genomic_DNA"/>
</dbReference>
<sequence length="490" mass="56726">MSGWIEMHEFGIIQYNSSEYSIFQFNKPSSDLGNIRQEKLQNTSYFKLSDQDDASFPIDSMITFDLLGQLFQKSKYNELISVLKSMRIFCSRSQFSQFPLHFDFILFLANCISNLSTPEMVKIEMLRLLEILFIQSLFIDYFNASPSNEFLLSQLSSLLLQHISIDLDVLILMNFINLSGGTIKERDLALNSLSIDVLFGILKNNEVNQKIKYYAARLIHNYCRHQIDLNIGIQIIIKCSEVWHMNILSNAKIELNWAIKNLRPSLKIDWARTIKRYQIIPLFLEGCVYDNQDLAISAFYNIFQLIDDDEKVDVDIKYINGLLSDMNNSNNLSFGCWCIQHLIRSDDLKAKIAKNSKEYDIFTKIFNIFQGAQFECQVDAMFALCALAKSNLSEFYDVFFENNFLSHFLDFFSSPINYDLKIKMVSALIFIFDKAEKKGLSNEVTQEFLDNGGYDLFEGFINDENDDNGKLANKAAIFLYQKLNLGIDEY</sequence>
<accession>A0ABR2HFC7</accession>
<dbReference type="InterPro" id="IPR011989">
    <property type="entry name" value="ARM-like"/>
</dbReference>
<dbReference type="Proteomes" id="UP001470230">
    <property type="component" value="Unassembled WGS sequence"/>
</dbReference>
<dbReference type="InterPro" id="IPR016024">
    <property type="entry name" value="ARM-type_fold"/>
</dbReference>
<name>A0ABR2HFC7_9EUKA</name>
<reference evidence="1 2" key="1">
    <citation type="submission" date="2024-04" db="EMBL/GenBank/DDBJ databases">
        <title>Tritrichomonas musculus Genome.</title>
        <authorList>
            <person name="Alves-Ferreira E."/>
            <person name="Grigg M."/>
            <person name="Lorenzi H."/>
            <person name="Galac M."/>
        </authorList>
    </citation>
    <scope>NUCLEOTIDE SEQUENCE [LARGE SCALE GENOMIC DNA]</scope>
    <source>
        <strain evidence="1 2">EAF2021</strain>
    </source>
</reference>